<proteinExistence type="predicted"/>
<protein>
    <submittedName>
        <fullName evidence="2">Uncharacterized protein</fullName>
    </submittedName>
</protein>
<dbReference type="RefSeq" id="WP_092903747.1">
    <property type="nucleotide sequence ID" value="NZ_FOZS01000002.1"/>
</dbReference>
<dbReference type="Proteomes" id="UP000199199">
    <property type="component" value="Unassembled WGS sequence"/>
</dbReference>
<reference evidence="3" key="1">
    <citation type="submission" date="2016-10" db="EMBL/GenBank/DDBJ databases">
        <authorList>
            <person name="Varghese N."/>
            <person name="Submissions S."/>
        </authorList>
    </citation>
    <scope>NUCLEOTIDE SEQUENCE [LARGE SCALE GENOMIC DNA]</scope>
    <source>
        <strain evidence="3">DSM 22427</strain>
    </source>
</reference>
<organism evidence="2 3">
    <name type="scientific">Halostagnicola kamekurae</name>
    <dbReference type="NCBI Taxonomy" id="619731"/>
    <lineage>
        <taxon>Archaea</taxon>
        <taxon>Methanobacteriati</taxon>
        <taxon>Methanobacteriota</taxon>
        <taxon>Stenosarchaea group</taxon>
        <taxon>Halobacteria</taxon>
        <taxon>Halobacteriales</taxon>
        <taxon>Natrialbaceae</taxon>
        <taxon>Halostagnicola</taxon>
    </lineage>
</organism>
<evidence type="ECO:0000313" key="2">
    <source>
        <dbReference type="EMBL" id="SFS63292.1"/>
    </source>
</evidence>
<dbReference type="OrthoDB" id="329111at2157"/>
<gene>
    <name evidence="2" type="ORF">SAMN04488556_1748</name>
</gene>
<evidence type="ECO:0000313" key="3">
    <source>
        <dbReference type="Proteomes" id="UP000199199"/>
    </source>
</evidence>
<dbReference type="AlphaFoldDB" id="A0A1I6RF17"/>
<name>A0A1I6RF17_9EURY</name>
<sequence>MSGYKFEFLLEGETKTISPDESIAPNLPISLSAADEWSVQTQYRADLSGFELADAKVYWVDDDDVEHLIYRGEVDITEGDPDGLMTVRGQDLTGLLKRGGAQVHYQSIAGYEAIRDYANTYLTDWEWDVLEPEPELVDEGLLLQDAPSAEDLSAVFPLEEQDFDPAAHPITLDQDVYFLQRTGIVSIDAGDSDGPTDPQYTGGSAQDTSDSPITHLMGFFAYDIPTEHIGFAVREGIFGPDTGDITYSAADGTFQEVTVRDNISESTSPRWVDLSSAMQDFWDGRSGDVGGNIEITQSGGTDPYVADAVVYFDKRFHDFDNFDNDVHEPGGHLDRPYEYPSPEKPVILVAVDVSTSTNITRAYVNGDVNDANGLLEMGVSFGEEPVQTEANTASAEFGSDTDTMTVNGQVALGIRTDLDPQDDTPRYGYDGQIFDGWELSVDTNDLRVIEDLELVGNHYENFGDLHDEVGMAFLPASIDFSSQNPEPTWPEDGLEGASFTPGQIQLESDWRRLAKTKKRDMRDYANVLKGFGEPDSEGERIEVEIRLSDEIAEHGEVPGPPVVSDATTLAELTVETRNELFNLASVDRTTGSLEVAPKVVWPGFAYHVEIFDEVLTLETSTLQDGSQAQTELEFEEGVSIESIFGSIRQNVRRSTR</sequence>
<accession>A0A1I6RF17</accession>
<feature type="compositionally biased region" description="Polar residues" evidence="1">
    <location>
        <begin position="198"/>
        <end position="209"/>
    </location>
</feature>
<dbReference type="EMBL" id="FOZS01000002">
    <property type="protein sequence ID" value="SFS63292.1"/>
    <property type="molecule type" value="Genomic_DNA"/>
</dbReference>
<keyword evidence="3" id="KW-1185">Reference proteome</keyword>
<evidence type="ECO:0000256" key="1">
    <source>
        <dbReference type="SAM" id="MobiDB-lite"/>
    </source>
</evidence>
<feature type="region of interest" description="Disordered" evidence="1">
    <location>
        <begin position="188"/>
        <end position="209"/>
    </location>
</feature>